<dbReference type="FunFam" id="3.90.1430.10:FF:000001">
    <property type="entry name" value="116 kDa U5 small nuclear ribonucleoprotein component"/>
    <property type="match status" value="1"/>
</dbReference>
<evidence type="ECO:0000256" key="5">
    <source>
        <dbReference type="ARBA" id="ARBA00022741"/>
    </source>
</evidence>
<feature type="domain" description="Tr-type G" evidence="13">
    <location>
        <begin position="141"/>
        <end position="352"/>
    </location>
</feature>
<dbReference type="GO" id="GO:0071014">
    <property type="term" value="C:post-mRNA release spliceosomal complex"/>
    <property type="evidence" value="ECO:0007669"/>
    <property type="project" value="EnsemblFungi"/>
</dbReference>
<dbReference type="SMART" id="SM00838">
    <property type="entry name" value="EFG_C"/>
    <property type="match status" value="1"/>
</dbReference>
<dbReference type="Pfam" id="PF03764">
    <property type="entry name" value="EFG_IV"/>
    <property type="match status" value="1"/>
</dbReference>
<dbReference type="GO" id="GO:0000974">
    <property type="term" value="C:Prp19 complex"/>
    <property type="evidence" value="ECO:0007669"/>
    <property type="project" value="EnsemblFungi"/>
</dbReference>
<dbReference type="GO" id="GO:0046540">
    <property type="term" value="C:U4/U6 x U5 tri-snRNP complex"/>
    <property type="evidence" value="ECO:0007669"/>
    <property type="project" value="EnsemblFungi"/>
</dbReference>
<dbReference type="FunFam" id="3.30.70.870:FF:000002">
    <property type="entry name" value="Translation elongation factor 2"/>
    <property type="match status" value="1"/>
</dbReference>
<dbReference type="CDD" id="cd01683">
    <property type="entry name" value="EF2_IV_snRNP"/>
    <property type="match status" value="1"/>
</dbReference>
<dbReference type="CDD" id="cd04167">
    <property type="entry name" value="Snu114p"/>
    <property type="match status" value="1"/>
</dbReference>
<dbReference type="SMART" id="SM00889">
    <property type="entry name" value="EFG_IV"/>
    <property type="match status" value="1"/>
</dbReference>
<dbReference type="InterPro" id="IPR035655">
    <property type="entry name" value="U5-116kDa_C"/>
</dbReference>
<dbReference type="STRING" id="796925.A0A137P6C3"/>
<dbReference type="InterPro" id="IPR035647">
    <property type="entry name" value="EFG_III/V"/>
</dbReference>
<accession>A0A137P6C3</accession>
<evidence type="ECO:0000313" key="14">
    <source>
        <dbReference type="EMBL" id="KXN70545.1"/>
    </source>
</evidence>
<dbReference type="InterPro" id="IPR044121">
    <property type="entry name" value="Snu114_GTP-bd"/>
</dbReference>
<dbReference type="NCBIfam" id="TIGR00231">
    <property type="entry name" value="small_GTP"/>
    <property type="match status" value="1"/>
</dbReference>
<dbReference type="FunFam" id="3.30.70.240:FF:000004">
    <property type="entry name" value="116 kDa U5 small nuclear ribonucleoprotein"/>
    <property type="match status" value="1"/>
</dbReference>
<dbReference type="PANTHER" id="PTHR42908:SF6">
    <property type="entry name" value="116 KDA U5 SMALL NUCLEAR RIBONUCLEOPROTEIN COMPONENT"/>
    <property type="match status" value="1"/>
</dbReference>
<dbReference type="GO" id="GO:0005525">
    <property type="term" value="F:GTP binding"/>
    <property type="evidence" value="ECO:0007669"/>
    <property type="project" value="UniProtKB-KW"/>
</dbReference>
<keyword evidence="4" id="KW-0747">Spliceosome</keyword>
<comment type="function">
    <text evidence="10">Required for pre-mRNA splicing as component of the spliceosome, including pre-catalytic, catalytic and post-catalytic spliceosomal complexes. Component of the U5 snRNP and the U4/U6-U5 tri-snRNP complex, a building block of the spliceosome. As a component of the minor spliceosome, involved in the splicing of U12-type introns in pre-mRNAs.</text>
</comment>
<dbReference type="InterPro" id="IPR031950">
    <property type="entry name" value="EFTUD2_N"/>
</dbReference>
<keyword evidence="14" id="KW-0378">Hydrolase</keyword>
<dbReference type="Proteomes" id="UP000070444">
    <property type="component" value="Unassembled WGS sequence"/>
</dbReference>
<keyword evidence="5" id="KW-0547">Nucleotide-binding</keyword>
<dbReference type="Gene3D" id="3.40.50.300">
    <property type="entry name" value="P-loop containing nucleotide triphosphate hydrolases"/>
    <property type="match status" value="1"/>
</dbReference>
<dbReference type="SUPFAM" id="SSF54980">
    <property type="entry name" value="EF-G C-terminal domain-like"/>
    <property type="match status" value="2"/>
</dbReference>
<dbReference type="GO" id="GO:0140727">
    <property type="term" value="P:siRNA-mediated pericentric heterochromatin formation"/>
    <property type="evidence" value="ECO:0007669"/>
    <property type="project" value="EnsemblFungi"/>
</dbReference>
<dbReference type="InterPro" id="IPR000795">
    <property type="entry name" value="T_Tr_GTP-bd_dom"/>
</dbReference>
<comment type="subcellular location">
    <subcellularLocation>
        <location evidence="1">Nucleus</location>
    </subcellularLocation>
</comment>
<dbReference type="GO" id="GO:0003924">
    <property type="term" value="F:GTPase activity"/>
    <property type="evidence" value="ECO:0007669"/>
    <property type="project" value="EnsemblFungi"/>
</dbReference>
<dbReference type="FunFam" id="3.40.50.300:FF:000646">
    <property type="entry name" value="U5 small nuclear ribonucleoprotein component"/>
    <property type="match status" value="1"/>
</dbReference>
<name>A0A137P6C3_CONC2</name>
<dbReference type="OMA" id="YIFRPIR"/>
<keyword evidence="8" id="KW-0539">Nucleus</keyword>
<dbReference type="InterPro" id="IPR020568">
    <property type="entry name" value="Ribosomal_Su5_D2-typ_SF"/>
</dbReference>
<feature type="compositionally biased region" description="Acidic residues" evidence="12">
    <location>
        <begin position="14"/>
        <end position="28"/>
    </location>
</feature>
<dbReference type="InterPro" id="IPR041095">
    <property type="entry name" value="EFG_II"/>
</dbReference>
<dbReference type="Gene3D" id="2.40.30.10">
    <property type="entry name" value="Translation factors"/>
    <property type="match status" value="1"/>
</dbReference>
<dbReference type="GO" id="GO:0005682">
    <property type="term" value="C:U5 snRNP"/>
    <property type="evidence" value="ECO:0007669"/>
    <property type="project" value="EnsemblFungi"/>
</dbReference>
<reference evidence="14 15" key="1">
    <citation type="journal article" date="2015" name="Genome Biol. Evol.">
        <title>Phylogenomic analyses indicate that early fungi evolved digesting cell walls of algal ancestors of land plants.</title>
        <authorList>
            <person name="Chang Y."/>
            <person name="Wang S."/>
            <person name="Sekimoto S."/>
            <person name="Aerts A.L."/>
            <person name="Choi C."/>
            <person name="Clum A."/>
            <person name="LaButti K.M."/>
            <person name="Lindquist E.A."/>
            <person name="Yee Ngan C."/>
            <person name="Ohm R.A."/>
            <person name="Salamov A.A."/>
            <person name="Grigoriev I.V."/>
            <person name="Spatafora J.W."/>
            <person name="Berbee M.L."/>
        </authorList>
    </citation>
    <scope>NUCLEOTIDE SEQUENCE [LARGE SCALE GENOMIC DNA]</scope>
    <source>
        <strain evidence="14 15">NRRL 28638</strain>
    </source>
</reference>
<evidence type="ECO:0000256" key="6">
    <source>
        <dbReference type="ARBA" id="ARBA00023134"/>
    </source>
</evidence>
<dbReference type="InterPro" id="IPR000640">
    <property type="entry name" value="EFG_V-like"/>
</dbReference>
<dbReference type="Gene3D" id="3.30.70.870">
    <property type="entry name" value="Elongation Factor G (Translational Gtpase), domain 3"/>
    <property type="match status" value="1"/>
</dbReference>
<evidence type="ECO:0000256" key="8">
    <source>
        <dbReference type="ARBA" id="ARBA00023242"/>
    </source>
</evidence>
<dbReference type="InterPro" id="IPR005225">
    <property type="entry name" value="Small_GTP-bd"/>
</dbReference>
<dbReference type="GO" id="GO:0005829">
    <property type="term" value="C:cytosol"/>
    <property type="evidence" value="ECO:0007669"/>
    <property type="project" value="TreeGrafter"/>
</dbReference>
<dbReference type="EMBL" id="KQ964499">
    <property type="protein sequence ID" value="KXN70545.1"/>
    <property type="molecule type" value="Genomic_DNA"/>
</dbReference>
<dbReference type="InterPro" id="IPR014721">
    <property type="entry name" value="Ribsml_uS5_D2-typ_fold_subgr"/>
</dbReference>
<dbReference type="InterPro" id="IPR009000">
    <property type="entry name" value="Transl_B-barrel_sf"/>
</dbReference>
<dbReference type="PROSITE" id="PS51722">
    <property type="entry name" value="G_TR_2"/>
    <property type="match status" value="1"/>
</dbReference>
<evidence type="ECO:0000256" key="2">
    <source>
        <dbReference type="ARBA" id="ARBA00018774"/>
    </source>
</evidence>
<dbReference type="PRINTS" id="PR00315">
    <property type="entry name" value="ELONGATNFCT"/>
</dbReference>
<dbReference type="Pfam" id="PF14492">
    <property type="entry name" value="EFG_III"/>
    <property type="match status" value="1"/>
</dbReference>
<dbReference type="GO" id="GO:0030623">
    <property type="term" value="F:U5 snRNA binding"/>
    <property type="evidence" value="ECO:0007669"/>
    <property type="project" value="EnsemblFungi"/>
</dbReference>
<dbReference type="Pfam" id="PF16004">
    <property type="entry name" value="EFTUD2"/>
    <property type="match status" value="1"/>
</dbReference>
<evidence type="ECO:0000256" key="7">
    <source>
        <dbReference type="ARBA" id="ARBA00023187"/>
    </source>
</evidence>
<evidence type="ECO:0000256" key="4">
    <source>
        <dbReference type="ARBA" id="ARBA00022728"/>
    </source>
</evidence>
<dbReference type="Pfam" id="PF00009">
    <property type="entry name" value="GTP_EFTU"/>
    <property type="match status" value="1"/>
</dbReference>
<dbReference type="OrthoDB" id="364892at2759"/>
<dbReference type="GO" id="GO:0000349">
    <property type="term" value="P:generation of catalytic spliceosome for first transesterification step"/>
    <property type="evidence" value="ECO:0007669"/>
    <property type="project" value="EnsemblFungi"/>
</dbReference>
<evidence type="ECO:0000256" key="3">
    <source>
        <dbReference type="ARBA" id="ARBA00022664"/>
    </source>
</evidence>
<dbReference type="GO" id="GO:0071007">
    <property type="term" value="C:U2-type catalytic step 2 spliceosome"/>
    <property type="evidence" value="ECO:0007669"/>
    <property type="project" value="TreeGrafter"/>
</dbReference>
<dbReference type="AlphaFoldDB" id="A0A137P6C3"/>
<dbReference type="InterPro" id="IPR027417">
    <property type="entry name" value="P-loop_NTPase"/>
</dbReference>
<keyword evidence="7" id="KW-0508">mRNA splicing</keyword>
<evidence type="ECO:0000313" key="15">
    <source>
        <dbReference type="Proteomes" id="UP000070444"/>
    </source>
</evidence>
<comment type="function">
    <text evidence="11">Component of the U5 snRNP complex required for pre-mRNA splicing. Binds GTP.</text>
</comment>
<dbReference type="PANTHER" id="PTHR42908">
    <property type="entry name" value="TRANSLATION ELONGATION FACTOR-RELATED"/>
    <property type="match status" value="1"/>
</dbReference>
<dbReference type="Gene3D" id="3.90.1430.10">
    <property type="entry name" value="Yeast translation eEF2 (G' domain)"/>
    <property type="match status" value="1"/>
</dbReference>
<protein>
    <recommendedName>
        <fullName evidence="2">116 kDa U5 small nuclear ribonucleoprotein component</fullName>
    </recommendedName>
    <alternativeName>
        <fullName evidence="9">U5 snRNP-specific protein, 116 kDa</fullName>
    </alternativeName>
</protein>
<evidence type="ECO:0000256" key="11">
    <source>
        <dbReference type="ARBA" id="ARBA00055641"/>
    </source>
</evidence>
<dbReference type="GO" id="GO:0005721">
    <property type="term" value="C:pericentric heterochromatin"/>
    <property type="evidence" value="ECO:0007669"/>
    <property type="project" value="EnsemblFungi"/>
</dbReference>
<dbReference type="CDD" id="cd04098">
    <property type="entry name" value="eEF2_C_snRNP"/>
    <property type="match status" value="1"/>
</dbReference>
<proteinExistence type="predicted"/>
<sequence>MDDDLYDEFGNYLGDEEIDEEEEEEIQEFAEPTFDKQDDKAEREGLDSDVDEEIDTGMQMMRVQDHPNNEIVLHEDKKYYPTASEVYGEDVETLVQEEDTQPLSEPIVKPIVNKKFHSVEKDLPPTVYSKDYLVSLTEYPELIRNVTVAGHLHHGKTTFLDMLMEETHPTLDLTQENIKRFTDYHNLERQRGCSIKSSPISLLLPDLKSKTHLIHLIDTPGHVNFIDEVTASLRVSDGVVLIVDAIEGVMCNTKHIIEHAISLNMPIVLVINKVDRLILELKLPPTDAYFKLRHTIEEINSIIANCSTGNNDLRISPELGNVCFCSSQFGWSFTLLSFAQMYSQQFGGIDPKEFSLRLWGDIVFDSESRKFKRKKKDDRQTRSFVKFILEPLYKLFTQTIGESSEDLNKTLTSLGIHLAPKQFTYNIKDLLKIVLQSFFGGISSGLVEMIKQHVPSPLDNAFSKTSSTYTGPMNSLAAKSMTKLDPNGPLMINISKLYPSLDGTKFDAFGRIMSGTIKNGMRVKVLGEGYSIEDEEDMIIQTVEKVSIHVSRYSIEVPQLGPGNLVLLSGVDTSIVKTATIVSTESYGEDQYIFSPLKFTTRPVLKIAVEPINPAELPKMLDGLRKIQKSYPICQTRVEESGEHVILGTGELYLDSIMHDLRKMYAEIDIKIADPVVSFCETVIETSSFKCFAETPNKKNKLTMIAEPLDKGLSQDIENGKVNLSLPAKEIASYMEKNYEWDILSSRSIWAFGPDSQGPNLLMEYTVHNSEEKKLLRSVKEYVKQGFQWGTREGPLCDELVRNVKFKILDSVLAPEAIYRAGGQIIPTTRRVCYSAFLTASPRLMEPIYSVEIQSPADCVSIIFDLLARRRGHVLQEIPKSGSPLYTVQALLPVMDSVGFETDLRTHTQGQAFCLLSFDHWQLVPGDPLDQSIVLKPLEPSPPQHLARDFLLKTRRRKGLSEDVTITKYFDDPEMADLLNNL</sequence>
<dbReference type="Gene3D" id="3.30.230.10">
    <property type="match status" value="1"/>
</dbReference>
<feature type="compositionally biased region" description="Basic and acidic residues" evidence="12">
    <location>
        <begin position="33"/>
        <end position="46"/>
    </location>
</feature>
<evidence type="ECO:0000256" key="10">
    <source>
        <dbReference type="ARBA" id="ARBA00045974"/>
    </source>
</evidence>
<keyword evidence="15" id="KW-1185">Reference proteome</keyword>
<dbReference type="SUPFAM" id="SSF54211">
    <property type="entry name" value="Ribosomal protein S5 domain 2-like"/>
    <property type="match status" value="1"/>
</dbReference>
<dbReference type="Pfam" id="PF03144">
    <property type="entry name" value="GTP_EFTU_D2"/>
    <property type="match status" value="1"/>
</dbReference>
<evidence type="ECO:0000256" key="12">
    <source>
        <dbReference type="SAM" id="MobiDB-lite"/>
    </source>
</evidence>
<evidence type="ECO:0000259" key="13">
    <source>
        <dbReference type="PROSITE" id="PS51722"/>
    </source>
</evidence>
<dbReference type="FunFam" id="3.30.230.10:FF:000009">
    <property type="entry name" value="116 kDa U5 small nuclear ribonucleoprotein component"/>
    <property type="match status" value="1"/>
</dbReference>
<keyword evidence="6" id="KW-0342">GTP-binding</keyword>
<keyword evidence="3" id="KW-0507">mRNA processing</keyword>
<evidence type="ECO:0000256" key="9">
    <source>
        <dbReference type="ARBA" id="ARBA00031432"/>
    </source>
</evidence>
<dbReference type="CDD" id="cd04090">
    <property type="entry name" value="EF2_II_snRNP"/>
    <property type="match status" value="1"/>
</dbReference>
<dbReference type="GO" id="GO:0000388">
    <property type="term" value="P:spliceosome conformational change to release U4 (or U4atac) and U1 (or U11)"/>
    <property type="evidence" value="ECO:0007669"/>
    <property type="project" value="EnsemblFungi"/>
</dbReference>
<dbReference type="SUPFAM" id="SSF52540">
    <property type="entry name" value="P-loop containing nucleoside triphosphate hydrolases"/>
    <property type="match status" value="1"/>
</dbReference>
<evidence type="ECO:0000256" key="1">
    <source>
        <dbReference type="ARBA" id="ARBA00004123"/>
    </source>
</evidence>
<organism evidence="14 15">
    <name type="scientific">Conidiobolus coronatus (strain ATCC 28846 / CBS 209.66 / NRRL 28638)</name>
    <name type="common">Delacroixia coronata</name>
    <dbReference type="NCBI Taxonomy" id="796925"/>
    <lineage>
        <taxon>Eukaryota</taxon>
        <taxon>Fungi</taxon>
        <taxon>Fungi incertae sedis</taxon>
        <taxon>Zoopagomycota</taxon>
        <taxon>Entomophthoromycotina</taxon>
        <taxon>Entomophthoromycetes</taxon>
        <taxon>Entomophthorales</taxon>
        <taxon>Ancylistaceae</taxon>
        <taxon>Conidiobolus</taxon>
    </lineage>
</organism>
<dbReference type="Pfam" id="PF00679">
    <property type="entry name" value="EFG_C"/>
    <property type="match status" value="1"/>
</dbReference>
<dbReference type="InterPro" id="IPR004161">
    <property type="entry name" value="EFTu-like_2"/>
</dbReference>
<dbReference type="GO" id="GO:0000244">
    <property type="term" value="P:spliceosomal tri-snRNP complex assembly"/>
    <property type="evidence" value="ECO:0007669"/>
    <property type="project" value="EnsemblFungi"/>
</dbReference>
<feature type="region of interest" description="Disordered" evidence="12">
    <location>
        <begin position="1"/>
        <end position="49"/>
    </location>
</feature>
<dbReference type="FunFam" id="2.40.30.10:FF:000029">
    <property type="entry name" value="116 kDa U5 small nuclear ribonucleoprotein component"/>
    <property type="match status" value="1"/>
</dbReference>
<dbReference type="Gene3D" id="3.30.70.240">
    <property type="match status" value="1"/>
</dbReference>
<dbReference type="InterPro" id="IPR005517">
    <property type="entry name" value="Transl_elong_EFG/EF2_IV"/>
</dbReference>
<dbReference type="SUPFAM" id="SSF50447">
    <property type="entry name" value="Translation proteins"/>
    <property type="match status" value="1"/>
</dbReference>
<gene>
    <name evidence="14" type="ORF">CONCODRAFT_6875</name>
</gene>